<protein>
    <submittedName>
        <fullName evidence="2">3-oxoacyl-ACP reductase FabG</fullName>
    </submittedName>
</protein>
<dbReference type="Gene3D" id="3.40.50.720">
    <property type="entry name" value="NAD(P)-binding Rossmann-like Domain"/>
    <property type="match status" value="1"/>
</dbReference>
<accession>A0ABY7VP22</accession>
<dbReference type="InterPro" id="IPR050259">
    <property type="entry name" value="SDR"/>
</dbReference>
<reference evidence="2 3" key="1">
    <citation type="submission" date="2023-02" db="EMBL/GenBank/DDBJ databases">
        <title>Genome sequence of Lentisphaera profundi SAORIC-696.</title>
        <authorList>
            <person name="Kim e."/>
            <person name="Cho J.-C."/>
            <person name="Choi A."/>
            <person name="Kang I."/>
        </authorList>
    </citation>
    <scope>NUCLEOTIDE SEQUENCE [LARGE SCALE GENOMIC DNA]</scope>
    <source>
        <strain evidence="2 3">SAORIC-696</strain>
    </source>
</reference>
<dbReference type="Pfam" id="PF13561">
    <property type="entry name" value="adh_short_C2"/>
    <property type="match status" value="1"/>
</dbReference>
<evidence type="ECO:0000313" key="3">
    <source>
        <dbReference type="Proteomes" id="UP001214250"/>
    </source>
</evidence>
<dbReference type="PRINTS" id="PR00080">
    <property type="entry name" value="SDRFAMILY"/>
</dbReference>
<comment type="similarity">
    <text evidence="1">Belongs to the short-chain dehydrogenases/reductases (SDR) family.</text>
</comment>
<dbReference type="Proteomes" id="UP001214250">
    <property type="component" value="Chromosome 1"/>
</dbReference>
<proteinExistence type="inferred from homology"/>
<sequence>MSFTLKNKVALVTGSSKGLGKAINKKFAEAGAKVVVNFYNGEEKAQETYDELKAMGAEVLMIRADATDEKQVNALVAEVEAKHGPIDILVPNATPDQPQKSIEDYSWDDYMSMINFFVKSPFLLTRAVLPNMKERQSGRIISIASEVYEKSVGNFSAYVATKGAQLGWTRSMATELAPWGITVNSVCPGWIPVERHEQDCQKVKDEYLAGIPLNRWGKPQDVANTIQFLASDEASFITGENIMISGGNSHF</sequence>
<name>A0ABY7VP22_9BACT</name>
<keyword evidence="3" id="KW-1185">Reference proteome</keyword>
<evidence type="ECO:0000313" key="2">
    <source>
        <dbReference type="EMBL" id="WDE95702.1"/>
    </source>
</evidence>
<dbReference type="SUPFAM" id="SSF51735">
    <property type="entry name" value="NAD(P)-binding Rossmann-fold domains"/>
    <property type="match status" value="1"/>
</dbReference>
<dbReference type="InterPro" id="IPR002347">
    <property type="entry name" value="SDR_fam"/>
</dbReference>
<dbReference type="RefSeq" id="WP_274149422.1">
    <property type="nucleotide sequence ID" value="NZ_CP117811.1"/>
</dbReference>
<evidence type="ECO:0000256" key="1">
    <source>
        <dbReference type="ARBA" id="ARBA00006484"/>
    </source>
</evidence>
<dbReference type="InterPro" id="IPR036291">
    <property type="entry name" value="NAD(P)-bd_dom_sf"/>
</dbReference>
<dbReference type="PRINTS" id="PR00081">
    <property type="entry name" value="GDHRDH"/>
</dbReference>
<gene>
    <name evidence="2" type="ORF">PQO03_08225</name>
</gene>
<organism evidence="2 3">
    <name type="scientific">Lentisphaera profundi</name>
    <dbReference type="NCBI Taxonomy" id="1658616"/>
    <lineage>
        <taxon>Bacteria</taxon>
        <taxon>Pseudomonadati</taxon>
        <taxon>Lentisphaerota</taxon>
        <taxon>Lentisphaeria</taxon>
        <taxon>Lentisphaerales</taxon>
        <taxon>Lentisphaeraceae</taxon>
        <taxon>Lentisphaera</taxon>
    </lineage>
</organism>
<dbReference type="EMBL" id="CP117811">
    <property type="protein sequence ID" value="WDE95702.1"/>
    <property type="molecule type" value="Genomic_DNA"/>
</dbReference>
<dbReference type="PANTHER" id="PTHR42879">
    <property type="entry name" value="3-OXOACYL-(ACYL-CARRIER-PROTEIN) REDUCTASE"/>
    <property type="match status" value="1"/>
</dbReference>